<dbReference type="UniPathway" id="UPA00762">
    <property type="reaction ID" value="UER00747"/>
</dbReference>
<keyword evidence="4" id="KW-0378">Hydrolase</keyword>
<dbReference type="GO" id="GO:0006198">
    <property type="term" value="P:cAMP catabolic process"/>
    <property type="evidence" value="ECO:0007669"/>
    <property type="project" value="UniProtKB-UniPathway"/>
</dbReference>
<dbReference type="InterPro" id="IPR040844">
    <property type="entry name" value="PDE4_UCR"/>
</dbReference>
<evidence type="ECO:0000256" key="6">
    <source>
        <dbReference type="ARBA" id="ARBA00033681"/>
    </source>
</evidence>
<reference evidence="8" key="2">
    <citation type="submission" date="2025-08" db="UniProtKB">
        <authorList>
            <consortium name="Ensembl"/>
        </authorList>
    </citation>
    <scope>IDENTIFICATION</scope>
</reference>
<evidence type="ECO:0000259" key="7">
    <source>
        <dbReference type="Pfam" id="PF18100"/>
    </source>
</evidence>
<name>A0A8C9VT52_SCLFO</name>
<keyword evidence="9" id="KW-1185">Reference proteome</keyword>
<dbReference type="AlphaFoldDB" id="A0A8C9VT52"/>
<sequence length="73" mass="8137">MASLHVTLMLPSCDLTEEAYQQLARETLEELDWCLDQLETIETHRSVSDVASTKVQISPVLTDTRTAAPTTTM</sequence>
<dbReference type="Pfam" id="PF18100">
    <property type="entry name" value="PDE4_UCR"/>
    <property type="match status" value="1"/>
</dbReference>
<dbReference type="EC" id="3.1.4.53" evidence="3"/>
<evidence type="ECO:0000256" key="1">
    <source>
        <dbReference type="ARBA" id="ARBA00004703"/>
    </source>
</evidence>
<comment type="similarity">
    <text evidence="2">Belongs to the cyclic nucleotide phosphodiesterase family. PDE4 subfamily.</text>
</comment>
<evidence type="ECO:0000256" key="3">
    <source>
        <dbReference type="ARBA" id="ARBA00012276"/>
    </source>
</evidence>
<evidence type="ECO:0000256" key="2">
    <source>
        <dbReference type="ARBA" id="ARBA00009517"/>
    </source>
</evidence>
<proteinExistence type="inferred from homology"/>
<accession>A0A8C9VT52</accession>
<organism evidence="8 9">
    <name type="scientific">Scleropages formosus</name>
    <name type="common">Asian bonytongue</name>
    <name type="synonym">Osteoglossum formosum</name>
    <dbReference type="NCBI Taxonomy" id="113540"/>
    <lineage>
        <taxon>Eukaryota</taxon>
        <taxon>Metazoa</taxon>
        <taxon>Chordata</taxon>
        <taxon>Craniata</taxon>
        <taxon>Vertebrata</taxon>
        <taxon>Euteleostomi</taxon>
        <taxon>Actinopterygii</taxon>
        <taxon>Neopterygii</taxon>
        <taxon>Teleostei</taxon>
        <taxon>Osteoglossocephala</taxon>
        <taxon>Osteoglossomorpha</taxon>
        <taxon>Osteoglossiformes</taxon>
        <taxon>Osteoglossidae</taxon>
        <taxon>Scleropages</taxon>
    </lineage>
</organism>
<protein>
    <recommendedName>
        <fullName evidence="3">3',5'-cyclic-AMP phosphodiesterase</fullName>
        <ecNumber evidence="3">3.1.4.53</ecNumber>
    </recommendedName>
</protein>
<feature type="domain" description="Phosphodiesterase 4 upstream conserved regions (UCR)" evidence="7">
    <location>
        <begin position="14"/>
        <end position="55"/>
    </location>
</feature>
<keyword evidence="5" id="KW-0114">cAMP</keyword>
<dbReference type="Proteomes" id="UP000694397">
    <property type="component" value="Chromosome 7"/>
</dbReference>
<reference evidence="8" key="3">
    <citation type="submission" date="2025-09" db="UniProtKB">
        <authorList>
            <consortium name="Ensembl"/>
        </authorList>
    </citation>
    <scope>IDENTIFICATION</scope>
</reference>
<dbReference type="GO" id="GO:0004115">
    <property type="term" value="F:3',5'-cyclic-AMP phosphodiesterase activity"/>
    <property type="evidence" value="ECO:0007669"/>
    <property type="project" value="UniProtKB-EC"/>
</dbReference>
<evidence type="ECO:0000256" key="4">
    <source>
        <dbReference type="ARBA" id="ARBA00022801"/>
    </source>
</evidence>
<dbReference type="OrthoDB" id="189220at2759"/>
<evidence type="ECO:0000313" key="8">
    <source>
        <dbReference type="Ensembl" id="ENSSFOP00015064616.1"/>
    </source>
</evidence>
<comment type="catalytic activity">
    <reaction evidence="6">
        <text>3',5'-cyclic AMP + H2O = AMP + H(+)</text>
        <dbReference type="Rhea" id="RHEA:25277"/>
        <dbReference type="ChEBI" id="CHEBI:15377"/>
        <dbReference type="ChEBI" id="CHEBI:15378"/>
        <dbReference type="ChEBI" id="CHEBI:58165"/>
        <dbReference type="ChEBI" id="CHEBI:456215"/>
        <dbReference type="EC" id="3.1.4.53"/>
    </reaction>
    <physiologicalReaction direction="left-to-right" evidence="6">
        <dbReference type="Rhea" id="RHEA:25278"/>
    </physiologicalReaction>
</comment>
<dbReference type="GeneTree" id="ENSGT00940000178250"/>
<reference evidence="8 9" key="1">
    <citation type="submission" date="2019-04" db="EMBL/GenBank/DDBJ databases">
        <authorList>
            <consortium name="Wellcome Sanger Institute Data Sharing"/>
        </authorList>
    </citation>
    <scope>NUCLEOTIDE SEQUENCE [LARGE SCALE GENOMIC DNA]</scope>
</reference>
<evidence type="ECO:0000256" key="5">
    <source>
        <dbReference type="ARBA" id="ARBA00023149"/>
    </source>
</evidence>
<comment type="pathway">
    <text evidence="1">Purine metabolism; 3',5'-cyclic AMP degradation; AMP from 3',5'-cyclic AMP: step 1/1.</text>
</comment>
<evidence type="ECO:0000313" key="9">
    <source>
        <dbReference type="Proteomes" id="UP000694397"/>
    </source>
</evidence>
<dbReference type="Ensembl" id="ENSSFOT00015078282.1">
    <property type="protein sequence ID" value="ENSSFOP00015064616.1"/>
    <property type="gene ID" value="ENSSFOG00015025744.1"/>
</dbReference>